<name>A0ABT9J2J4_9BACL</name>
<dbReference type="EMBL" id="JAVAMP010000006">
    <property type="protein sequence ID" value="MDP5275234.1"/>
    <property type="molecule type" value="Genomic_DNA"/>
</dbReference>
<gene>
    <name evidence="2" type="ORF">Q5Y73_14045</name>
</gene>
<reference evidence="2 3" key="1">
    <citation type="submission" date="2023-08" db="EMBL/GenBank/DDBJ databases">
        <authorList>
            <person name="Park J.-S."/>
        </authorList>
    </citation>
    <scope>NUCLEOTIDE SEQUENCE [LARGE SCALE GENOMIC DNA]</scope>
    <source>
        <strain evidence="2 3">2205SS18-9</strain>
    </source>
</reference>
<keyword evidence="1" id="KW-0472">Membrane</keyword>
<dbReference type="RefSeq" id="WP_305992543.1">
    <property type="nucleotide sequence ID" value="NZ_JAVAMP010000006.1"/>
</dbReference>
<evidence type="ECO:0000256" key="1">
    <source>
        <dbReference type="SAM" id="Phobius"/>
    </source>
</evidence>
<keyword evidence="3" id="KW-1185">Reference proteome</keyword>
<feature type="transmembrane region" description="Helical" evidence="1">
    <location>
        <begin position="20"/>
        <end position="44"/>
    </location>
</feature>
<keyword evidence="1" id="KW-0812">Transmembrane</keyword>
<proteinExistence type="predicted"/>
<evidence type="ECO:0000313" key="2">
    <source>
        <dbReference type="EMBL" id="MDP5275234.1"/>
    </source>
</evidence>
<protein>
    <recommendedName>
        <fullName evidence="4">Pilus assembly protein</fullName>
    </recommendedName>
</protein>
<keyword evidence="1" id="KW-1133">Transmembrane helix</keyword>
<dbReference type="Proteomes" id="UP001231941">
    <property type="component" value="Unassembled WGS sequence"/>
</dbReference>
<accession>A0ABT9J2J4</accession>
<evidence type="ECO:0008006" key="4">
    <source>
        <dbReference type="Google" id="ProtNLM"/>
    </source>
</evidence>
<comment type="caution">
    <text evidence="2">The sequence shown here is derived from an EMBL/GenBank/DDBJ whole genome shotgun (WGS) entry which is preliminary data.</text>
</comment>
<evidence type="ECO:0000313" key="3">
    <source>
        <dbReference type="Proteomes" id="UP001231941"/>
    </source>
</evidence>
<organism evidence="2 3">
    <name type="scientific">Chengkuizengella axinellae</name>
    <dbReference type="NCBI Taxonomy" id="3064388"/>
    <lineage>
        <taxon>Bacteria</taxon>
        <taxon>Bacillati</taxon>
        <taxon>Bacillota</taxon>
        <taxon>Bacilli</taxon>
        <taxon>Bacillales</taxon>
        <taxon>Paenibacillaceae</taxon>
        <taxon>Chengkuizengella</taxon>
    </lineage>
</organism>
<sequence length="188" mass="20726">MLFLQFNKIKGMIKNNKGDFIQYALAIPIVFGLIYGGVILFGVVSAKQTVGEAAWAAVREYAVSRSSGKTKQIAEEIITAHLPVNSVSSVGQESNLPNGYIQGILYKEGDHYRLNALGNLDLYVLDENLKTQLDLYINKNVSLMVKEVTMEADIDHDAYTEGTIEDTETNHSYIGESEMVSGVILDSE</sequence>